<gene>
    <name evidence="9" type="ORF">EJ08DRAFT_13952</name>
</gene>
<dbReference type="OrthoDB" id="4682787at2759"/>
<feature type="transmembrane region" description="Helical" evidence="7">
    <location>
        <begin position="103"/>
        <end position="127"/>
    </location>
</feature>
<feature type="compositionally biased region" description="Basic and acidic residues" evidence="6">
    <location>
        <begin position="621"/>
        <end position="636"/>
    </location>
</feature>
<comment type="subcellular location">
    <subcellularLocation>
        <location evidence="1">Membrane</location>
        <topology evidence="1">Multi-pass membrane protein</topology>
    </subcellularLocation>
</comment>
<keyword evidence="4 7" id="KW-0472">Membrane</keyword>
<feature type="transmembrane region" description="Helical" evidence="7">
    <location>
        <begin position="139"/>
        <end position="160"/>
    </location>
</feature>
<feature type="transmembrane region" description="Helical" evidence="7">
    <location>
        <begin position="191"/>
        <end position="211"/>
    </location>
</feature>
<dbReference type="Proteomes" id="UP000800235">
    <property type="component" value="Unassembled WGS sequence"/>
</dbReference>
<keyword evidence="3 7" id="KW-1133">Transmembrane helix</keyword>
<dbReference type="AlphaFoldDB" id="A0A9P4P4C9"/>
<evidence type="ECO:0000313" key="9">
    <source>
        <dbReference type="EMBL" id="KAF2437130.1"/>
    </source>
</evidence>
<evidence type="ECO:0000256" key="1">
    <source>
        <dbReference type="ARBA" id="ARBA00004141"/>
    </source>
</evidence>
<feature type="transmembrane region" description="Helical" evidence="7">
    <location>
        <begin position="31"/>
        <end position="51"/>
    </location>
</feature>
<dbReference type="GO" id="GO:0016020">
    <property type="term" value="C:membrane"/>
    <property type="evidence" value="ECO:0007669"/>
    <property type="project" value="UniProtKB-SubCell"/>
</dbReference>
<evidence type="ECO:0000256" key="6">
    <source>
        <dbReference type="SAM" id="MobiDB-lite"/>
    </source>
</evidence>
<evidence type="ECO:0000256" key="7">
    <source>
        <dbReference type="SAM" id="Phobius"/>
    </source>
</evidence>
<dbReference type="PANTHER" id="PTHR33048">
    <property type="entry name" value="PTH11-LIKE INTEGRAL MEMBRANE PROTEIN (AFU_ORTHOLOGUE AFUA_5G11245)"/>
    <property type="match status" value="1"/>
</dbReference>
<dbReference type="InterPro" id="IPR049326">
    <property type="entry name" value="Rhodopsin_dom_fungi"/>
</dbReference>
<evidence type="ECO:0000313" key="10">
    <source>
        <dbReference type="Proteomes" id="UP000800235"/>
    </source>
</evidence>
<reference evidence="9" key="1">
    <citation type="journal article" date="2020" name="Stud. Mycol.">
        <title>101 Dothideomycetes genomes: a test case for predicting lifestyles and emergence of pathogens.</title>
        <authorList>
            <person name="Haridas S."/>
            <person name="Albert R."/>
            <person name="Binder M."/>
            <person name="Bloem J."/>
            <person name="Labutti K."/>
            <person name="Salamov A."/>
            <person name="Andreopoulos B."/>
            <person name="Baker S."/>
            <person name="Barry K."/>
            <person name="Bills G."/>
            <person name="Bluhm B."/>
            <person name="Cannon C."/>
            <person name="Castanera R."/>
            <person name="Culley D."/>
            <person name="Daum C."/>
            <person name="Ezra D."/>
            <person name="Gonzalez J."/>
            <person name="Henrissat B."/>
            <person name="Kuo A."/>
            <person name="Liang C."/>
            <person name="Lipzen A."/>
            <person name="Lutzoni F."/>
            <person name="Magnuson J."/>
            <person name="Mondo S."/>
            <person name="Nolan M."/>
            <person name="Ohm R."/>
            <person name="Pangilinan J."/>
            <person name="Park H.-J."/>
            <person name="Ramirez L."/>
            <person name="Alfaro M."/>
            <person name="Sun H."/>
            <person name="Tritt A."/>
            <person name="Yoshinaga Y."/>
            <person name="Zwiers L.-H."/>
            <person name="Turgeon B."/>
            <person name="Goodwin S."/>
            <person name="Spatafora J."/>
            <person name="Crous P."/>
            <person name="Grigoriev I."/>
        </authorList>
    </citation>
    <scope>NUCLEOTIDE SEQUENCE</scope>
    <source>
        <strain evidence="9">CBS 130266</strain>
    </source>
</reference>
<feature type="compositionally biased region" description="Low complexity" evidence="6">
    <location>
        <begin position="387"/>
        <end position="401"/>
    </location>
</feature>
<feature type="compositionally biased region" description="Polar residues" evidence="6">
    <location>
        <begin position="350"/>
        <end position="367"/>
    </location>
</feature>
<feature type="transmembrane region" description="Helical" evidence="7">
    <location>
        <begin position="223"/>
        <end position="241"/>
    </location>
</feature>
<sequence length="643" mass="70398">MDTLTVPMLLAPRASEVLMPIGHVDVGARPIVITVVLLTLPWLLVGLRLLTRVHILKSFGWDDFAMVVSLIFFSVFQIAYLNICFLVNGKNSIWKSELIRSTSWLLVCETFYIITMLTLKISLAIFFLRILLRPWQRRVVYTAVTISTIFSTAYFFFAVFQCGVVRNSLDLFTRFSKEQCVSPASILGVSYTHAVITASTDWTFAVLPMVMIKTSRLEKKEKIIVGFIIAVGTMGSIASIIRFRYIPRLTTLSSHFYGDAIGLANVSSIELSLGISAGSLATFRPLLRKWISNVRGLRTSYGNPSRGMGDNERRSALTSRTAWTPPRQTQQNQHLGSPLSTDKLRDNKTIENVSPQTTHSFPPSVSHHSGAKSLYTPDTFPTSFPQARPATASSTTWTTPWRPIPTAPENRTSNECPLPTATHPSQTSFLPKPPGIHTPPRKRSIAAQLEPLDIPAPILSPRRTGFPRNVGGSGNTNAFAGDMPAPVLNYQRTAFPRYTSGGGNGNAFAHGDMPVPILSPSKNATPRHITGSGSPYAFAGGMPAPIQSPSKTSFPHYISGKGNAHALADAVPLPLFSSQRTEDDDYQIRYSKPGKKISRESVFIEGLSSGEESPPFVADGDGEHDWEGDIVSESRENSTSLSG</sequence>
<protein>
    <recommendedName>
        <fullName evidence="8">Rhodopsin domain-containing protein</fullName>
    </recommendedName>
</protein>
<evidence type="ECO:0000256" key="4">
    <source>
        <dbReference type="ARBA" id="ARBA00023136"/>
    </source>
</evidence>
<evidence type="ECO:0000256" key="2">
    <source>
        <dbReference type="ARBA" id="ARBA00022692"/>
    </source>
</evidence>
<comment type="caution">
    <text evidence="9">The sequence shown here is derived from an EMBL/GenBank/DDBJ whole genome shotgun (WGS) entry which is preliminary data.</text>
</comment>
<feature type="region of interest" description="Disordered" evidence="6">
    <location>
        <begin position="301"/>
        <end position="403"/>
    </location>
</feature>
<evidence type="ECO:0000259" key="8">
    <source>
        <dbReference type="Pfam" id="PF20684"/>
    </source>
</evidence>
<dbReference type="PANTHER" id="PTHR33048:SF96">
    <property type="entry name" value="INTEGRAL MEMBRANE PROTEIN"/>
    <property type="match status" value="1"/>
</dbReference>
<proteinExistence type="inferred from homology"/>
<feature type="compositionally biased region" description="Polar residues" evidence="6">
    <location>
        <begin position="316"/>
        <end position="340"/>
    </location>
</feature>
<dbReference type="InterPro" id="IPR052337">
    <property type="entry name" value="SAT4-like"/>
</dbReference>
<keyword evidence="10" id="KW-1185">Reference proteome</keyword>
<feature type="region of interest" description="Disordered" evidence="6">
    <location>
        <begin position="606"/>
        <end position="643"/>
    </location>
</feature>
<evidence type="ECO:0000256" key="5">
    <source>
        <dbReference type="ARBA" id="ARBA00038359"/>
    </source>
</evidence>
<feature type="transmembrane region" description="Helical" evidence="7">
    <location>
        <begin position="63"/>
        <end position="83"/>
    </location>
</feature>
<dbReference type="Pfam" id="PF20684">
    <property type="entry name" value="Fung_rhodopsin"/>
    <property type="match status" value="1"/>
</dbReference>
<organism evidence="9 10">
    <name type="scientific">Tothia fuscella</name>
    <dbReference type="NCBI Taxonomy" id="1048955"/>
    <lineage>
        <taxon>Eukaryota</taxon>
        <taxon>Fungi</taxon>
        <taxon>Dikarya</taxon>
        <taxon>Ascomycota</taxon>
        <taxon>Pezizomycotina</taxon>
        <taxon>Dothideomycetes</taxon>
        <taxon>Pleosporomycetidae</taxon>
        <taxon>Venturiales</taxon>
        <taxon>Cylindrosympodiaceae</taxon>
        <taxon>Tothia</taxon>
    </lineage>
</organism>
<name>A0A9P4P4C9_9PEZI</name>
<feature type="domain" description="Rhodopsin" evidence="8">
    <location>
        <begin position="47"/>
        <end position="289"/>
    </location>
</feature>
<evidence type="ECO:0000256" key="3">
    <source>
        <dbReference type="ARBA" id="ARBA00022989"/>
    </source>
</evidence>
<dbReference type="EMBL" id="MU007009">
    <property type="protein sequence ID" value="KAF2437130.1"/>
    <property type="molecule type" value="Genomic_DNA"/>
</dbReference>
<keyword evidence="2 7" id="KW-0812">Transmembrane</keyword>
<comment type="similarity">
    <text evidence="5">Belongs to the SAT4 family.</text>
</comment>
<accession>A0A9P4P4C9</accession>